<evidence type="ECO:0000313" key="2">
    <source>
        <dbReference type="EMBL" id="MDI5884529.1"/>
    </source>
</evidence>
<accession>A0ABT6UP90</accession>
<feature type="transmembrane region" description="Helical" evidence="1">
    <location>
        <begin position="119"/>
        <end position="146"/>
    </location>
</feature>
<dbReference type="EMBL" id="JASCSA010000006">
    <property type="protein sequence ID" value="MDI5884529.1"/>
    <property type="molecule type" value="Genomic_DNA"/>
</dbReference>
<feature type="transmembrane region" description="Helical" evidence="1">
    <location>
        <begin position="166"/>
        <end position="185"/>
    </location>
</feature>
<keyword evidence="3" id="KW-1185">Reference proteome</keyword>
<comment type="caution">
    <text evidence="2">The sequence shown here is derived from an EMBL/GenBank/DDBJ whole genome shotgun (WGS) entry which is preliminary data.</text>
</comment>
<sequence>METTLQALSLTIPLCLVFITYKANPIFNHERLKVEKLKLYEIFANIKDLDSPTSQESLYLESVFQIITGCSEPYIKIRKILTMNERLMFLDNMKKFSGLFYYYENGQFSLIYRNIKKHIIIFTIALYGYLIFGLLVNISLLITGSYSKALVGSKNNNINNNLETTSIIMTAATFFLSIAFLYAASKSQKKLKLMMKLTESESSRYTIIFNSSLSPQRRFISYLCIGNKMMTRKLKRATYKIIRVCGL</sequence>
<organism evidence="2 3">
    <name type="scientific">Cobetia amphilecti</name>
    <dbReference type="NCBI Taxonomy" id="1055104"/>
    <lineage>
        <taxon>Bacteria</taxon>
        <taxon>Pseudomonadati</taxon>
        <taxon>Pseudomonadota</taxon>
        <taxon>Gammaproteobacteria</taxon>
        <taxon>Oceanospirillales</taxon>
        <taxon>Halomonadaceae</taxon>
        <taxon>Cobetia</taxon>
    </lineage>
</organism>
<keyword evidence="1" id="KW-0472">Membrane</keyword>
<gene>
    <name evidence="2" type="ORF">QLT01_09200</name>
</gene>
<evidence type="ECO:0000313" key="3">
    <source>
        <dbReference type="Proteomes" id="UP001229025"/>
    </source>
</evidence>
<proteinExistence type="predicted"/>
<protein>
    <submittedName>
        <fullName evidence="2">Uncharacterized protein</fullName>
    </submittedName>
</protein>
<evidence type="ECO:0000256" key="1">
    <source>
        <dbReference type="SAM" id="Phobius"/>
    </source>
</evidence>
<name>A0ABT6UP90_9GAMM</name>
<dbReference type="Proteomes" id="UP001229025">
    <property type="component" value="Unassembled WGS sequence"/>
</dbReference>
<reference evidence="3" key="1">
    <citation type="submission" date="2023-07" db="EMBL/GenBank/DDBJ databases">
        <title>Genome-based characterization of strain KMM 296 and proposal for reclassification of Cobetia litoralis and Cobetia pacifica, and emended description of the species Cobetia amphilecti and Cobetia marina.</title>
        <authorList>
            <person name="Balabanova L."/>
            <person name="Nedashkovskaya O."/>
        </authorList>
    </citation>
    <scope>NUCLEOTIDE SEQUENCE [LARGE SCALE GENOMIC DNA]</scope>
    <source>
        <strain evidence="3">NRIC 0815</strain>
    </source>
</reference>
<feature type="transmembrane region" description="Helical" evidence="1">
    <location>
        <begin position="6"/>
        <end position="23"/>
    </location>
</feature>
<dbReference type="RefSeq" id="WP_284726799.1">
    <property type="nucleotide sequence ID" value="NZ_JASCSA010000006.1"/>
</dbReference>
<keyword evidence="1" id="KW-1133">Transmembrane helix</keyword>
<keyword evidence="1" id="KW-0812">Transmembrane</keyword>